<dbReference type="Gene3D" id="3.40.50.150">
    <property type="entry name" value="Vaccinia Virus protein VP39"/>
    <property type="match status" value="1"/>
</dbReference>
<reference evidence="1 2" key="1">
    <citation type="journal article" date="2016" name="Environ. Microbiol.">
        <title>New Methyloceanibacter diversity from North Sea sediments includes methanotroph containing solely the soluble methane monooxygenase.</title>
        <authorList>
            <person name="Vekeman B."/>
            <person name="Kerckhof F.M."/>
            <person name="Cremers G."/>
            <person name="de Vos P."/>
            <person name="Vandamme P."/>
            <person name="Boon N."/>
            <person name="Op den Camp H.J."/>
            <person name="Heylen K."/>
        </authorList>
    </citation>
    <scope>NUCLEOTIDE SEQUENCE [LARGE SCALE GENOMIC DNA]</scope>
    <source>
        <strain evidence="1 2">R-67174</strain>
    </source>
</reference>
<evidence type="ECO:0008006" key="3">
    <source>
        <dbReference type="Google" id="ProtNLM"/>
    </source>
</evidence>
<protein>
    <recommendedName>
        <fullName evidence="3">Methyltransferase type 11 domain-containing protein</fullName>
    </recommendedName>
</protein>
<evidence type="ECO:0000313" key="2">
    <source>
        <dbReference type="Proteomes" id="UP000094501"/>
    </source>
</evidence>
<sequence length="144" mass="16258">MFLFERLNIRDIFLLDKTDMESQIWYMFEQKGAFYNSLDLAKETLTINGVDPSIVKLIEAPSNGEIPLEEKSIDLVLSTISWGFHYPVSTYIDSVAKILSDDGVLIIDVRKGTDGVAELQNHFKVSVIEEIGKIQTVKCTKEIA</sequence>
<organism evidence="1 2">
    <name type="scientific">Methyloceanibacter methanicus</name>
    <dbReference type="NCBI Taxonomy" id="1774968"/>
    <lineage>
        <taxon>Bacteria</taxon>
        <taxon>Pseudomonadati</taxon>
        <taxon>Pseudomonadota</taxon>
        <taxon>Alphaproteobacteria</taxon>
        <taxon>Hyphomicrobiales</taxon>
        <taxon>Hyphomicrobiaceae</taxon>
        <taxon>Methyloceanibacter</taxon>
    </lineage>
</organism>
<dbReference type="AlphaFoldDB" id="A0A1E3VYA0"/>
<gene>
    <name evidence="1" type="ORF">AUC68_08835</name>
</gene>
<keyword evidence="2" id="KW-1185">Reference proteome</keyword>
<accession>A0A1E3VYA0</accession>
<evidence type="ECO:0000313" key="1">
    <source>
        <dbReference type="EMBL" id="ODR98518.1"/>
    </source>
</evidence>
<dbReference type="SUPFAM" id="SSF53335">
    <property type="entry name" value="S-adenosyl-L-methionine-dependent methyltransferases"/>
    <property type="match status" value="1"/>
</dbReference>
<dbReference type="EMBL" id="LPWG01000013">
    <property type="protein sequence ID" value="ODR98518.1"/>
    <property type="molecule type" value="Genomic_DNA"/>
</dbReference>
<dbReference type="InterPro" id="IPR029063">
    <property type="entry name" value="SAM-dependent_MTases_sf"/>
</dbReference>
<name>A0A1E3VYA0_9HYPH</name>
<comment type="caution">
    <text evidence="1">The sequence shown here is derived from an EMBL/GenBank/DDBJ whole genome shotgun (WGS) entry which is preliminary data.</text>
</comment>
<dbReference type="Proteomes" id="UP000094501">
    <property type="component" value="Unassembled WGS sequence"/>
</dbReference>
<dbReference type="STRING" id="1774968.AUC68_08835"/>
<proteinExistence type="predicted"/>